<comment type="caution">
    <text evidence="2">The sequence shown here is derived from an EMBL/GenBank/DDBJ whole genome shotgun (WGS) entry which is preliminary data.</text>
</comment>
<dbReference type="PANTHER" id="PTHR35024:SF4">
    <property type="entry name" value="POLYMER-FORMING CYTOSKELETAL PROTEIN"/>
    <property type="match status" value="1"/>
</dbReference>
<accession>A1ZKA8</accession>
<protein>
    <recommendedName>
        <fullName evidence="4">Integral membrane protein CcmA involved in cell shape determination</fullName>
    </recommendedName>
</protein>
<dbReference type="RefSeq" id="WP_002696724.1">
    <property type="nucleotide sequence ID" value="NZ_AAWS01000012.1"/>
</dbReference>
<dbReference type="eggNOG" id="COG1664">
    <property type="taxonomic scope" value="Bacteria"/>
</dbReference>
<evidence type="ECO:0000256" key="1">
    <source>
        <dbReference type="ARBA" id="ARBA00044755"/>
    </source>
</evidence>
<dbReference type="OrthoDB" id="5432602at2"/>
<dbReference type="InterPro" id="IPR007607">
    <property type="entry name" value="BacA/B"/>
</dbReference>
<dbReference type="EMBL" id="AAWS01000012">
    <property type="protein sequence ID" value="EAY29134.1"/>
    <property type="molecule type" value="Genomic_DNA"/>
</dbReference>
<dbReference type="Pfam" id="PF04519">
    <property type="entry name" value="Bactofilin"/>
    <property type="match status" value="1"/>
</dbReference>
<evidence type="ECO:0008006" key="4">
    <source>
        <dbReference type="Google" id="ProtNLM"/>
    </source>
</evidence>
<dbReference type="PANTHER" id="PTHR35024">
    <property type="entry name" value="HYPOTHETICAL CYTOSOLIC PROTEIN"/>
    <property type="match status" value="1"/>
</dbReference>
<dbReference type="AlphaFoldDB" id="A1ZKA8"/>
<evidence type="ECO:0000313" key="2">
    <source>
        <dbReference type="EMBL" id="EAY29134.1"/>
    </source>
</evidence>
<gene>
    <name evidence="2" type="ORF">M23134_02325</name>
</gene>
<keyword evidence="3" id="KW-1185">Reference proteome</keyword>
<comment type="similarity">
    <text evidence="1">Belongs to the bactofilin family.</text>
</comment>
<sequence length="148" mass="15670">MAVFGNNTSKETKKDITELSNAETRIGKGAVLDGNIETYGPVRLDGKIVGNIKSKSRVVLGETSGLQGSILAQNAEISGEVKGLVEIADLLTLKSTAVINGDIVCNKLIVEAGAVFNGSCKMGNMVKEIKINDSTKKPSHDQKQKQVV</sequence>
<proteinExistence type="inferred from homology"/>
<organism evidence="2 3">
    <name type="scientific">Microscilla marina ATCC 23134</name>
    <dbReference type="NCBI Taxonomy" id="313606"/>
    <lineage>
        <taxon>Bacteria</taxon>
        <taxon>Pseudomonadati</taxon>
        <taxon>Bacteroidota</taxon>
        <taxon>Cytophagia</taxon>
        <taxon>Cytophagales</taxon>
        <taxon>Microscillaceae</taxon>
        <taxon>Microscilla</taxon>
    </lineage>
</organism>
<dbReference type="Proteomes" id="UP000004095">
    <property type="component" value="Unassembled WGS sequence"/>
</dbReference>
<reference evidence="2 3" key="1">
    <citation type="submission" date="2007-01" db="EMBL/GenBank/DDBJ databases">
        <authorList>
            <person name="Haygood M."/>
            <person name="Podell S."/>
            <person name="Anderson C."/>
            <person name="Hopkinson B."/>
            <person name="Roe K."/>
            <person name="Barbeau K."/>
            <person name="Gaasterland T."/>
            <person name="Ferriera S."/>
            <person name="Johnson J."/>
            <person name="Kravitz S."/>
            <person name="Beeson K."/>
            <person name="Sutton G."/>
            <person name="Rogers Y.-H."/>
            <person name="Friedman R."/>
            <person name="Frazier M."/>
            <person name="Venter J.C."/>
        </authorList>
    </citation>
    <scope>NUCLEOTIDE SEQUENCE [LARGE SCALE GENOMIC DNA]</scope>
    <source>
        <strain evidence="2 3">ATCC 23134</strain>
    </source>
</reference>
<evidence type="ECO:0000313" key="3">
    <source>
        <dbReference type="Proteomes" id="UP000004095"/>
    </source>
</evidence>
<name>A1ZKA8_MICM2</name>